<keyword evidence="3 7" id="KW-0812">Transmembrane</keyword>
<feature type="transmembrane region" description="Helical" evidence="7">
    <location>
        <begin position="29"/>
        <end position="49"/>
    </location>
</feature>
<organism evidence="8 9">
    <name type="scientific">Microbacterium sufflavum</name>
    <dbReference type="NCBI Taxonomy" id="2851649"/>
    <lineage>
        <taxon>Bacteria</taxon>
        <taxon>Bacillati</taxon>
        <taxon>Actinomycetota</taxon>
        <taxon>Actinomycetes</taxon>
        <taxon>Micrococcales</taxon>
        <taxon>Microbacteriaceae</taxon>
        <taxon>Microbacterium</taxon>
    </lineage>
</organism>
<dbReference type="PANTHER" id="PTHR32196">
    <property type="entry name" value="ABC TRANSPORTER PERMEASE PROTEIN YPHD-RELATED-RELATED"/>
    <property type="match status" value="1"/>
</dbReference>
<keyword evidence="5 7" id="KW-0472">Membrane</keyword>
<evidence type="ECO:0000256" key="3">
    <source>
        <dbReference type="ARBA" id="ARBA00022692"/>
    </source>
</evidence>
<feature type="transmembrane region" description="Helical" evidence="7">
    <location>
        <begin position="134"/>
        <end position="152"/>
    </location>
</feature>
<accession>A0ABY4IFV3</accession>
<keyword evidence="9" id="KW-1185">Reference proteome</keyword>
<dbReference type="RefSeq" id="WP_136032665.1">
    <property type="nucleotide sequence ID" value="NZ_CP078076.1"/>
</dbReference>
<name>A0ABY4IFV3_9MICO</name>
<evidence type="ECO:0000256" key="6">
    <source>
        <dbReference type="SAM" id="MobiDB-lite"/>
    </source>
</evidence>
<dbReference type="EMBL" id="CP078076">
    <property type="protein sequence ID" value="UPL10836.1"/>
    <property type="molecule type" value="Genomic_DNA"/>
</dbReference>
<feature type="transmembrane region" description="Helical" evidence="7">
    <location>
        <begin position="83"/>
        <end position="102"/>
    </location>
</feature>
<feature type="transmembrane region" description="Helical" evidence="7">
    <location>
        <begin position="260"/>
        <end position="290"/>
    </location>
</feature>
<evidence type="ECO:0000256" key="1">
    <source>
        <dbReference type="ARBA" id="ARBA00004651"/>
    </source>
</evidence>
<comment type="subcellular location">
    <subcellularLocation>
        <location evidence="1">Cell membrane</location>
        <topology evidence="1">Multi-pass membrane protein</topology>
    </subcellularLocation>
</comment>
<dbReference type="InterPro" id="IPR001851">
    <property type="entry name" value="ABC_transp_permease"/>
</dbReference>
<sequence length="329" mass="33213">MTALAQDPSRRTSASSHGPGRWASGMQRYGIVGVLVAVGIVATFVSPSFGTIDNAANIVTAACFIGLITIGQSFVLITGGIDLSVGSMIGLGTVLAALAAPAGWVAALLAPIVAGTVLGLVNGILVGKARMAPFIITLSALLAVNGIAVALANSSIVIDSGVFTSIANGSTLGLPNLVWILLLAFVVAAVVLNRTPFGSRMFALGGNEEAARMMGVNVTRVKVQVYTISGALAGLAGALLASRLSSGVASLGSTYELKSIAAAVIGGVLLTGGVGTMLGALSGVLLIAMIDNLINQLGSLNAYVQDLFTGVFLVLAMIVQTLLSRRREH</sequence>
<evidence type="ECO:0000313" key="8">
    <source>
        <dbReference type="EMBL" id="UPL10836.1"/>
    </source>
</evidence>
<feature type="transmembrane region" description="Helical" evidence="7">
    <location>
        <begin position="55"/>
        <end position="76"/>
    </location>
</feature>
<feature type="transmembrane region" description="Helical" evidence="7">
    <location>
        <begin position="302"/>
        <end position="323"/>
    </location>
</feature>
<feature type="region of interest" description="Disordered" evidence="6">
    <location>
        <begin position="1"/>
        <end position="21"/>
    </location>
</feature>
<dbReference type="PANTHER" id="PTHR32196:SF72">
    <property type="entry name" value="RIBOSE IMPORT PERMEASE PROTEIN RBSC"/>
    <property type="match status" value="1"/>
</dbReference>
<evidence type="ECO:0000256" key="7">
    <source>
        <dbReference type="SAM" id="Phobius"/>
    </source>
</evidence>
<feature type="transmembrane region" description="Helical" evidence="7">
    <location>
        <begin position="108"/>
        <end position="127"/>
    </location>
</feature>
<gene>
    <name evidence="8" type="ORF">KV394_06845</name>
</gene>
<evidence type="ECO:0000256" key="5">
    <source>
        <dbReference type="ARBA" id="ARBA00023136"/>
    </source>
</evidence>
<keyword evidence="2" id="KW-1003">Cell membrane</keyword>
<keyword evidence="4 7" id="KW-1133">Transmembrane helix</keyword>
<protein>
    <submittedName>
        <fullName evidence="8">ABC transporter permease</fullName>
    </submittedName>
</protein>
<evidence type="ECO:0000256" key="4">
    <source>
        <dbReference type="ARBA" id="ARBA00022989"/>
    </source>
</evidence>
<dbReference type="Pfam" id="PF02653">
    <property type="entry name" value="BPD_transp_2"/>
    <property type="match status" value="1"/>
</dbReference>
<evidence type="ECO:0000256" key="2">
    <source>
        <dbReference type="ARBA" id="ARBA00022475"/>
    </source>
</evidence>
<dbReference type="Proteomes" id="UP000831467">
    <property type="component" value="Chromosome"/>
</dbReference>
<evidence type="ECO:0000313" key="9">
    <source>
        <dbReference type="Proteomes" id="UP000831467"/>
    </source>
</evidence>
<proteinExistence type="predicted"/>
<feature type="transmembrane region" description="Helical" evidence="7">
    <location>
        <begin position="172"/>
        <end position="192"/>
    </location>
</feature>
<dbReference type="CDD" id="cd06579">
    <property type="entry name" value="TM_PBP1_transp_AraH_like"/>
    <property type="match status" value="1"/>
</dbReference>
<reference evidence="8 9" key="1">
    <citation type="submission" date="2021-06" db="EMBL/GenBank/DDBJ databases">
        <title>Genome-based taxonomic framework of Microbacterium strains isolated from marine environment, the description of four new species and reclassification of four preexisting species.</title>
        <authorList>
            <person name="Lee S.D."/>
            <person name="Kim S.-M."/>
            <person name="Byeon Y.-S."/>
            <person name="Yang H.L."/>
            <person name="Kim I.S."/>
        </authorList>
    </citation>
    <scope>NUCLEOTIDE SEQUENCE [LARGE SCALE GENOMIC DNA]</scope>
    <source>
        <strain evidence="8 9">SSW1-51</strain>
    </source>
</reference>